<dbReference type="Pfam" id="PF07963">
    <property type="entry name" value="N_methyl"/>
    <property type="match status" value="1"/>
</dbReference>
<keyword evidence="2" id="KW-1133">Transmembrane helix</keyword>
<evidence type="ECO:0000313" key="4">
    <source>
        <dbReference type="Proteomes" id="UP000188273"/>
    </source>
</evidence>
<reference evidence="4" key="1">
    <citation type="submission" date="2017-02" db="EMBL/GenBank/DDBJ databases">
        <title>Comparative genomics and description of representatives of a novel lineage of planctomycetes thriving in anoxic sediments.</title>
        <authorList>
            <person name="Spring S."/>
            <person name="Bunk B."/>
            <person name="Sproer C."/>
            <person name="Klenk H.-P."/>
        </authorList>
    </citation>
    <scope>NUCLEOTIDE SEQUENCE [LARGE SCALE GENOMIC DNA]</scope>
    <source>
        <strain evidence="4">L21-RPul-D3</strain>
    </source>
</reference>
<keyword evidence="1" id="KW-0488">Methylation</keyword>
<sequence length="225" mass="25685">MPKLRLSKGFTMIELLVVISIIALLISILLPALSLVREKASVARVNAELRQIGICIEMYTEDNGGKHPPTREDCSLRWHDNQLPPELVEGGYLPSPEEKSGMSASIEDPYTKGDTYKYKAVGELYQNDRYMGDLKKSYLYVPKGFPAKNPGSRPENDIKYTNPNASPVTWVLYSQGPEFDEWEMIKEKNGPVPRRVWYDSKERKGMIVRMKLRGKPYDHIGTFKD</sequence>
<dbReference type="RefSeq" id="WP_077540237.1">
    <property type="nucleotide sequence ID" value="NZ_CP019633.1"/>
</dbReference>
<accession>A0A1Q2HQP1</accession>
<dbReference type="AlphaFoldDB" id="A0A1Q2HQP1"/>
<dbReference type="KEGG" id="pbu:L21SP3_01471"/>
<dbReference type="STRING" id="1940790.L21SP3_01471"/>
<dbReference type="PRINTS" id="PR00813">
    <property type="entry name" value="BCTERIALGSPG"/>
</dbReference>
<evidence type="ECO:0000256" key="1">
    <source>
        <dbReference type="ARBA" id="ARBA00022481"/>
    </source>
</evidence>
<dbReference type="SUPFAM" id="SSF54523">
    <property type="entry name" value="Pili subunits"/>
    <property type="match status" value="1"/>
</dbReference>
<dbReference type="InterPro" id="IPR045584">
    <property type="entry name" value="Pilin-like"/>
</dbReference>
<feature type="transmembrane region" description="Helical" evidence="2">
    <location>
        <begin position="12"/>
        <end position="36"/>
    </location>
</feature>
<dbReference type="InterPro" id="IPR000983">
    <property type="entry name" value="Bac_GSPG_pilin"/>
</dbReference>
<organism evidence="3 4">
    <name type="scientific">Sedimentisphaera cyanobacteriorum</name>
    <dbReference type="NCBI Taxonomy" id="1940790"/>
    <lineage>
        <taxon>Bacteria</taxon>
        <taxon>Pseudomonadati</taxon>
        <taxon>Planctomycetota</taxon>
        <taxon>Phycisphaerae</taxon>
        <taxon>Sedimentisphaerales</taxon>
        <taxon>Sedimentisphaeraceae</taxon>
        <taxon>Sedimentisphaera</taxon>
    </lineage>
</organism>
<keyword evidence="4" id="KW-1185">Reference proteome</keyword>
<proteinExistence type="predicted"/>
<dbReference type="Proteomes" id="UP000188273">
    <property type="component" value="Chromosome"/>
</dbReference>
<protein>
    <submittedName>
        <fullName evidence="3">General secretion pathway protein G</fullName>
    </submittedName>
</protein>
<dbReference type="EMBL" id="CP019633">
    <property type="protein sequence ID" value="AQQ09661.1"/>
    <property type="molecule type" value="Genomic_DNA"/>
</dbReference>
<dbReference type="OrthoDB" id="273196at2"/>
<keyword evidence="2" id="KW-0812">Transmembrane</keyword>
<dbReference type="Gene3D" id="3.30.700.10">
    <property type="entry name" value="Glycoprotein, Type 4 Pilin"/>
    <property type="match status" value="1"/>
</dbReference>
<evidence type="ECO:0000256" key="2">
    <source>
        <dbReference type="SAM" id="Phobius"/>
    </source>
</evidence>
<dbReference type="GO" id="GO:0015628">
    <property type="term" value="P:protein secretion by the type II secretion system"/>
    <property type="evidence" value="ECO:0007669"/>
    <property type="project" value="InterPro"/>
</dbReference>
<name>A0A1Q2HQP1_9BACT</name>
<keyword evidence="2" id="KW-0472">Membrane</keyword>
<dbReference type="GO" id="GO:0015627">
    <property type="term" value="C:type II protein secretion system complex"/>
    <property type="evidence" value="ECO:0007669"/>
    <property type="project" value="InterPro"/>
</dbReference>
<dbReference type="InterPro" id="IPR012902">
    <property type="entry name" value="N_methyl_site"/>
</dbReference>
<dbReference type="PANTHER" id="PTHR30093">
    <property type="entry name" value="GENERAL SECRETION PATHWAY PROTEIN G"/>
    <property type="match status" value="1"/>
</dbReference>
<dbReference type="NCBIfam" id="TIGR02532">
    <property type="entry name" value="IV_pilin_GFxxxE"/>
    <property type="match status" value="1"/>
</dbReference>
<gene>
    <name evidence="3" type="primary">epsG_1</name>
    <name evidence="3" type="ORF">L21SP3_01471</name>
</gene>
<evidence type="ECO:0000313" key="3">
    <source>
        <dbReference type="EMBL" id="AQQ09661.1"/>
    </source>
</evidence>